<evidence type="ECO:0000313" key="2">
    <source>
        <dbReference type="EMBL" id="CAK0849517.1"/>
    </source>
</evidence>
<sequence>MTEYKERVKWYVARLSFRDKAVAGARLASAVTREAWKALKEVSDEGQELLEKNGGHKTLLQFLDETLMDEPILEAAKYLKEYLFTLRRKNNEGRKAYAQRSRIVADKLDQSFRRIEVKDPSCELKLQKRSRPEEKLESVKEKNGIQGDDDDDGKSWKDENWRGSW</sequence>
<keyword evidence="3" id="KW-1185">Reference proteome</keyword>
<feature type="compositionally biased region" description="Basic and acidic residues" evidence="1">
    <location>
        <begin position="153"/>
        <end position="165"/>
    </location>
</feature>
<protein>
    <submittedName>
        <fullName evidence="2">Uncharacterized protein</fullName>
    </submittedName>
</protein>
<evidence type="ECO:0000256" key="1">
    <source>
        <dbReference type="SAM" id="MobiDB-lite"/>
    </source>
</evidence>
<dbReference type="Proteomes" id="UP001189429">
    <property type="component" value="Unassembled WGS sequence"/>
</dbReference>
<evidence type="ECO:0000313" key="3">
    <source>
        <dbReference type="Proteomes" id="UP001189429"/>
    </source>
</evidence>
<reference evidence="2" key="1">
    <citation type="submission" date="2023-10" db="EMBL/GenBank/DDBJ databases">
        <authorList>
            <person name="Chen Y."/>
            <person name="Shah S."/>
            <person name="Dougan E. K."/>
            <person name="Thang M."/>
            <person name="Chan C."/>
        </authorList>
    </citation>
    <scope>NUCLEOTIDE SEQUENCE [LARGE SCALE GENOMIC DNA]</scope>
</reference>
<name>A0ABN9TTM3_9DINO</name>
<gene>
    <name evidence="2" type="ORF">PCOR1329_LOCUS42193</name>
</gene>
<feature type="region of interest" description="Disordered" evidence="1">
    <location>
        <begin position="126"/>
        <end position="165"/>
    </location>
</feature>
<dbReference type="EMBL" id="CAUYUJ010015068">
    <property type="protein sequence ID" value="CAK0849517.1"/>
    <property type="molecule type" value="Genomic_DNA"/>
</dbReference>
<organism evidence="2 3">
    <name type="scientific">Prorocentrum cordatum</name>
    <dbReference type="NCBI Taxonomy" id="2364126"/>
    <lineage>
        <taxon>Eukaryota</taxon>
        <taxon>Sar</taxon>
        <taxon>Alveolata</taxon>
        <taxon>Dinophyceae</taxon>
        <taxon>Prorocentrales</taxon>
        <taxon>Prorocentraceae</taxon>
        <taxon>Prorocentrum</taxon>
    </lineage>
</organism>
<comment type="caution">
    <text evidence="2">The sequence shown here is derived from an EMBL/GenBank/DDBJ whole genome shotgun (WGS) entry which is preliminary data.</text>
</comment>
<accession>A0ABN9TTM3</accession>
<feature type="compositionally biased region" description="Basic and acidic residues" evidence="1">
    <location>
        <begin position="126"/>
        <end position="143"/>
    </location>
</feature>
<proteinExistence type="predicted"/>